<reference evidence="2 3" key="1">
    <citation type="journal article" date="2021" name="Commun. Biol.">
        <title>The genome of Shorea leprosula (Dipterocarpaceae) highlights the ecological relevance of drought in aseasonal tropical rainforests.</title>
        <authorList>
            <person name="Ng K.K.S."/>
            <person name="Kobayashi M.J."/>
            <person name="Fawcett J.A."/>
            <person name="Hatakeyama M."/>
            <person name="Paape T."/>
            <person name="Ng C.H."/>
            <person name="Ang C.C."/>
            <person name="Tnah L.H."/>
            <person name="Lee C.T."/>
            <person name="Nishiyama T."/>
            <person name="Sese J."/>
            <person name="O'Brien M.J."/>
            <person name="Copetti D."/>
            <person name="Mohd Noor M.I."/>
            <person name="Ong R.C."/>
            <person name="Putra M."/>
            <person name="Sireger I.Z."/>
            <person name="Indrioko S."/>
            <person name="Kosugi Y."/>
            <person name="Izuno A."/>
            <person name="Isagi Y."/>
            <person name="Lee S.L."/>
            <person name="Shimizu K.K."/>
        </authorList>
    </citation>
    <scope>NUCLEOTIDE SEQUENCE [LARGE SCALE GENOMIC DNA]</scope>
    <source>
        <strain evidence="2">214</strain>
    </source>
</reference>
<evidence type="ECO:0000313" key="2">
    <source>
        <dbReference type="EMBL" id="GKU93795.1"/>
    </source>
</evidence>
<protein>
    <submittedName>
        <fullName evidence="2">Uncharacterized protein</fullName>
    </submittedName>
</protein>
<evidence type="ECO:0000256" key="1">
    <source>
        <dbReference type="SAM" id="SignalP"/>
    </source>
</evidence>
<dbReference type="AlphaFoldDB" id="A0AAV5I3X4"/>
<dbReference type="Proteomes" id="UP001054252">
    <property type="component" value="Unassembled WGS sequence"/>
</dbReference>
<evidence type="ECO:0000313" key="3">
    <source>
        <dbReference type="Proteomes" id="UP001054252"/>
    </source>
</evidence>
<keyword evidence="3" id="KW-1185">Reference proteome</keyword>
<keyword evidence="1" id="KW-0732">Signal</keyword>
<name>A0AAV5I3X4_9ROSI</name>
<feature type="chain" id="PRO_5043786511" evidence="1">
    <location>
        <begin position="19"/>
        <end position="50"/>
    </location>
</feature>
<comment type="caution">
    <text evidence="2">The sequence shown here is derived from an EMBL/GenBank/DDBJ whole genome shotgun (WGS) entry which is preliminary data.</text>
</comment>
<accession>A0AAV5I3X4</accession>
<proteinExistence type="predicted"/>
<sequence length="50" mass="5471">MNFMVVALLVQDAIVVSNYKVRCAMSRVIYTGPGTCFSWTLGSSFAVFCS</sequence>
<dbReference type="EMBL" id="BPVZ01000007">
    <property type="protein sequence ID" value="GKU93795.1"/>
    <property type="molecule type" value="Genomic_DNA"/>
</dbReference>
<organism evidence="2 3">
    <name type="scientific">Rubroshorea leprosula</name>
    <dbReference type="NCBI Taxonomy" id="152421"/>
    <lineage>
        <taxon>Eukaryota</taxon>
        <taxon>Viridiplantae</taxon>
        <taxon>Streptophyta</taxon>
        <taxon>Embryophyta</taxon>
        <taxon>Tracheophyta</taxon>
        <taxon>Spermatophyta</taxon>
        <taxon>Magnoliopsida</taxon>
        <taxon>eudicotyledons</taxon>
        <taxon>Gunneridae</taxon>
        <taxon>Pentapetalae</taxon>
        <taxon>rosids</taxon>
        <taxon>malvids</taxon>
        <taxon>Malvales</taxon>
        <taxon>Dipterocarpaceae</taxon>
        <taxon>Rubroshorea</taxon>
    </lineage>
</organism>
<gene>
    <name evidence="2" type="ORF">SLEP1_g7359</name>
</gene>
<feature type="signal peptide" evidence="1">
    <location>
        <begin position="1"/>
        <end position="18"/>
    </location>
</feature>